<dbReference type="Proteomes" id="UP000775129">
    <property type="component" value="Unassembled WGS sequence"/>
</dbReference>
<feature type="domain" description="AB hydrolase-1" evidence="3">
    <location>
        <begin position="49"/>
        <end position="247"/>
    </location>
</feature>
<dbReference type="PRINTS" id="PR00412">
    <property type="entry name" value="EPOXHYDRLASE"/>
</dbReference>
<dbReference type="EMBL" id="DYWO01000457">
    <property type="protein sequence ID" value="HJF51122.1"/>
    <property type="molecule type" value="Genomic_DNA"/>
</dbReference>
<organism evidence="4 5">
    <name type="scientific">Brachybacterium paraconglomeratum</name>
    <dbReference type="NCBI Taxonomy" id="173362"/>
    <lineage>
        <taxon>Bacteria</taxon>
        <taxon>Bacillati</taxon>
        <taxon>Actinomycetota</taxon>
        <taxon>Actinomycetes</taxon>
        <taxon>Micrococcales</taxon>
        <taxon>Dermabacteraceae</taxon>
        <taxon>Brachybacterium</taxon>
    </lineage>
</organism>
<dbReference type="GO" id="GO:0016787">
    <property type="term" value="F:hydrolase activity"/>
    <property type="evidence" value="ECO:0007669"/>
    <property type="project" value="UniProtKB-KW"/>
</dbReference>
<evidence type="ECO:0000256" key="2">
    <source>
        <dbReference type="SAM" id="MobiDB-lite"/>
    </source>
</evidence>
<evidence type="ECO:0000256" key="1">
    <source>
        <dbReference type="ARBA" id="ARBA00022801"/>
    </source>
</evidence>
<dbReference type="Pfam" id="PF00561">
    <property type="entry name" value="Abhydrolase_1"/>
    <property type="match status" value="1"/>
</dbReference>
<name>A0A921GQN6_9MICO</name>
<accession>A0A921GQN6</accession>
<keyword evidence="1 4" id="KW-0378">Hydrolase</keyword>
<dbReference type="SUPFAM" id="SSF53474">
    <property type="entry name" value="alpha/beta-Hydrolases"/>
    <property type="match status" value="1"/>
</dbReference>
<comment type="caution">
    <text evidence="4">The sequence shown here is derived from an EMBL/GenBank/DDBJ whole genome shotgun (WGS) entry which is preliminary data.</text>
</comment>
<feature type="region of interest" description="Disordered" evidence="2">
    <location>
        <begin position="1"/>
        <end position="21"/>
    </location>
</feature>
<proteinExistence type="predicted"/>
<dbReference type="InterPro" id="IPR000639">
    <property type="entry name" value="Epox_hydrolase-like"/>
</dbReference>
<gene>
    <name evidence="4" type="ORF">K8W24_15270</name>
</gene>
<protein>
    <submittedName>
        <fullName evidence="4">Alpha/beta hydrolase</fullName>
    </submittedName>
</protein>
<sequence length="286" mass="31665">MSASESLHLASPEGRAWSPPLPPADGITHRRIAAPGLRTHLAECGQGEPVLLLHGFPEHWWQWRDVATGLASAGYRALVPDLRGAGWTEADSTALDRTSRLRDVLALLDALGIERVRLLSHDMGALTAMQLSYEHPERVLSAVQLSVPPAFFAFSPRIVPGFRHLPRFLLHRRGTSLRGIFSPAYVACGMTEKDRHLAPQRRAEVEAAVRTLTWRQILPEALRMSAGVSRRRRLAVPTLVVFGRQDLPWTEPVVRRISRHAPRCADRSVGLSAARRGAPSRRSRAG</sequence>
<dbReference type="InterPro" id="IPR029058">
    <property type="entry name" value="AB_hydrolase_fold"/>
</dbReference>
<evidence type="ECO:0000313" key="4">
    <source>
        <dbReference type="EMBL" id="HJF51122.1"/>
    </source>
</evidence>
<reference evidence="4" key="1">
    <citation type="journal article" date="2021" name="PeerJ">
        <title>Extensive microbial diversity within the chicken gut microbiome revealed by metagenomics and culture.</title>
        <authorList>
            <person name="Gilroy R."/>
            <person name="Ravi A."/>
            <person name="Getino M."/>
            <person name="Pursley I."/>
            <person name="Horton D.L."/>
            <person name="Alikhan N.F."/>
            <person name="Baker D."/>
            <person name="Gharbi K."/>
            <person name="Hall N."/>
            <person name="Watson M."/>
            <person name="Adriaenssens E.M."/>
            <person name="Foster-Nyarko E."/>
            <person name="Jarju S."/>
            <person name="Secka A."/>
            <person name="Antonio M."/>
            <person name="Oren A."/>
            <person name="Chaudhuri R.R."/>
            <person name="La Ragione R."/>
            <person name="Hildebrand F."/>
            <person name="Pallen M.J."/>
        </authorList>
    </citation>
    <scope>NUCLEOTIDE SEQUENCE</scope>
    <source>
        <strain evidence="4">1647</strain>
    </source>
</reference>
<evidence type="ECO:0000259" key="3">
    <source>
        <dbReference type="Pfam" id="PF00561"/>
    </source>
</evidence>
<dbReference type="AlphaFoldDB" id="A0A921GQN6"/>
<dbReference type="InterPro" id="IPR000073">
    <property type="entry name" value="AB_hydrolase_1"/>
</dbReference>
<evidence type="ECO:0000313" key="5">
    <source>
        <dbReference type="Proteomes" id="UP000775129"/>
    </source>
</evidence>
<feature type="non-terminal residue" evidence="4">
    <location>
        <position position="286"/>
    </location>
</feature>
<dbReference type="PRINTS" id="PR00111">
    <property type="entry name" value="ABHYDROLASE"/>
</dbReference>
<reference evidence="4" key="2">
    <citation type="submission" date="2021-09" db="EMBL/GenBank/DDBJ databases">
        <authorList>
            <person name="Gilroy R."/>
        </authorList>
    </citation>
    <scope>NUCLEOTIDE SEQUENCE</scope>
    <source>
        <strain evidence="4">1647</strain>
    </source>
</reference>
<dbReference type="Gene3D" id="3.40.50.1820">
    <property type="entry name" value="alpha/beta hydrolase"/>
    <property type="match status" value="1"/>
</dbReference>
<dbReference type="PANTHER" id="PTHR43329">
    <property type="entry name" value="EPOXIDE HYDROLASE"/>
    <property type="match status" value="1"/>
</dbReference>